<evidence type="ECO:0000313" key="2">
    <source>
        <dbReference type="EMBL" id="AVI43233.1"/>
    </source>
</evidence>
<dbReference type="Pfam" id="PF01695">
    <property type="entry name" value="IstB_IS21"/>
    <property type="match status" value="1"/>
</dbReference>
<evidence type="ECO:0000259" key="1">
    <source>
        <dbReference type="Pfam" id="PF01695"/>
    </source>
</evidence>
<organism evidence="2">
    <name type="scientific">Klebsiella pneumoniae</name>
    <dbReference type="NCBI Taxonomy" id="573"/>
    <lineage>
        <taxon>Bacteria</taxon>
        <taxon>Pseudomonadati</taxon>
        <taxon>Pseudomonadota</taxon>
        <taxon>Gammaproteobacteria</taxon>
        <taxon>Enterobacterales</taxon>
        <taxon>Enterobacteriaceae</taxon>
        <taxon>Klebsiella/Raoultella group</taxon>
        <taxon>Klebsiella</taxon>
        <taxon>Klebsiella pneumoniae complex</taxon>
    </lineage>
</organism>
<geneLocation type="plasmid" evidence="2">
    <name>pUJ-1KPC</name>
</geneLocation>
<dbReference type="EMBL" id="MG700548">
    <property type="protein sequence ID" value="AVI43233.1"/>
    <property type="molecule type" value="Genomic_DNA"/>
</dbReference>
<dbReference type="GO" id="GO:0005524">
    <property type="term" value="F:ATP binding"/>
    <property type="evidence" value="ECO:0007669"/>
    <property type="project" value="InterPro"/>
</dbReference>
<accession>A0A2P1BNA8</accession>
<sequence>MGRRVCRRYHPDSRDADRLLHHAHILTLSGESYRLKDKRKAEWSGKFQTRMIRGSVLLW</sequence>
<dbReference type="AlphaFoldDB" id="A0A2P1BNA8"/>
<protein>
    <submittedName>
        <fullName evidence="2">Transposase/IS protein</fullName>
    </submittedName>
</protein>
<reference evidence="2" key="1">
    <citation type="submission" date="2017-12" db="EMBL/GenBank/DDBJ databases">
        <title>Insights into the successfully spreading KPC-encoding IncII plasmids.</title>
        <authorList>
            <person name="Brandt C."/>
            <person name="Pletz M.W."/>
            <person name="Makarewicz O."/>
        </authorList>
    </citation>
    <scope>NUCLEOTIDE SEQUENCE</scope>
    <source>
        <strain evidence="2">UR15381</strain>
        <plasmid evidence="2">pUJ-1KPC</plasmid>
    </source>
</reference>
<keyword evidence="2" id="KW-0614">Plasmid</keyword>
<dbReference type="InterPro" id="IPR002611">
    <property type="entry name" value="IstB_ATP-bd"/>
</dbReference>
<feature type="domain" description="IstB-like ATP-binding" evidence="1">
    <location>
        <begin position="17"/>
        <end position="41"/>
    </location>
</feature>
<proteinExistence type="predicted"/>
<name>A0A2P1BNA8_KLEPN</name>